<comment type="caution">
    <text evidence="1">The sequence shown here is derived from an EMBL/GenBank/DDBJ whole genome shotgun (WGS) entry which is preliminary data.</text>
</comment>
<protein>
    <recommendedName>
        <fullName evidence="2">Thioredoxin-like fold domain-containing protein</fullName>
    </recommendedName>
</protein>
<dbReference type="InterPro" id="IPR036249">
    <property type="entry name" value="Thioredoxin-like_sf"/>
</dbReference>
<accession>A0A0F9KPY5</accession>
<sequence>MDQSDNEPVLECFAIEDDTEAFQCIKDLVVAGQQAGAEKGETCGPRILLFAQENCAPCAEEKARLQEDIDAGIVEVVDINTPEGLALAKKADIGHVPLVAIVDCEGEPINPV</sequence>
<dbReference type="SUPFAM" id="SSF52833">
    <property type="entry name" value="Thioredoxin-like"/>
    <property type="match status" value="1"/>
</dbReference>
<dbReference type="AlphaFoldDB" id="A0A0F9KPY5"/>
<dbReference type="EMBL" id="LAZR01008739">
    <property type="protein sequence ID" value="KKM76826.1"/>
    <property type="molecule type" value="Genomic_DNA"/>
</dbReference>
<evidence type="ECO:0008006" key="2">
    <source>
        <dbReference type="Google" id="ProtNLM"/>
    </source>
</evidence>
<name>A0A0F9KPY5_9ZZZZ</name>
<reference evidence="1" key="1">
    <citation type="journal article" date="2015" name="Nature">
        <title>Complex archaea that bridge the gap between prokaryotes and eukaryotes.</title>
        <authorList>
            <person name="Spang A."/>
            <person name="Saw J.H."/>
            <person name="Jorgensen S.L."/>
            <person name="Zaremba-Niedzwiedzka K."/>
            <person name="Martijn J."/>
            <person name="Lind A.E."/>
            <person name="van Eijk R."/>
            <person name="Schleper C."/>
            <person name="Guy L."/>
            <person name="Ettema T.J."/>
        </authorList>
    </citation>
    <scope>NUCLEOTIDE SEQUENCE</scope>
</reference>
<organism evidence="1">
    <name type="scientific">marine sediment metagenome</name>
    <dbReference type="NCBI Taxonomy" id="412755"/>
    <lineage>
        <taxon>unclassified sequences</taxon>
        <taxon>metagenomes</taxon>
        <taxon>ecological metagenomes</taxon>
    </lineage>
</organism>
<proteinExistence type="predicted"/>
<evidence type="ECO:0000313" key="1">
    <source>
        <dbReference type="EMBL" id="KKM76826.1"/>
    </source>
</evidence>
<gene>
    <name evidence="1" type="ORF">LCGC14_1376170</name>
</gene>